<feature type="compositionally biased region" description="Polar residues" evidence="1">
    <location>
        <begin position="321"/>
        <end position="332"/>
    </location>
</feature>
<organism evidence="2 3">
    <name type="scientific">Bombardia bombarda</name>
    <dbReference type="NCBI Taxonomy" id="252184"/>
    <lineage>
        <taxon>Eukaryota</taxon>
        <taxon>Fungi</taxon>
        <taxon>Dikarya</taxon>
        <taxon>Ascomycota</taxon>
        <taxon>Pezizomycotina</taxon>
        <taxon>Sordariomycetes</taxon>
        <taxon>Sordariomycetidae</taxon>
        <taxon>Sordariales</taxon>
        <taxon>Lasiosphaeriaceae</taxon>
        <taxon>Bombardia</taxon>
    </lineage>
</organism>
<evidence type="ECO:0000313" key="2">
    <source>
        <dbReference type="EMBL" id="KAK0625478.1"/>
    </source>
</evidence>
<proteinExistence type="predicted"/>
<dbReference type="Proteomes" id="UP001174934">
    <property type="component" value="Unassembled WGS sequence"/>
</dbReference>
<evidence type="ECO:0000313" key="3">
    <source>
        <dbReference type="Proteomes" id="UP001174934"/>
    </source>
</evidence>
<feature type="compositionally biased region" description="Polar residues" evidence="1">
    <location>
        <begin position="339"/>
        <end position="351"/>
    </location>
</feature>
<reference evidence="2" key="1">
    <citation type="submission" date="2023-06" db="EMBL/GenBank/DDBJ databases">
        <title>Genome-scale phylogeny and comparative genomics of the fungal order Sordariales.</title>
        <authorList>
            <consortium name="Lawrence Berkeley National Laboratory"/>
            <person name="Hensen N."/>
            <person name="Bonometti L."/>
            <person name="Westerberg I."/>
            <person name="Brannstrom I.O."/>
            <person name="Guillou S."/>
            <person name="Cros-Aarteil S."/>
            <person name="Calhoun S."/>
            <person name="Haridas S."/>
            <person name="Kuo A."/>
            <person name="Mondo S."/>
            <person name="Pangilinan J."/>
            <person name="Riley R."/>
            <person name="LaButti K."/>
            <person name="Andreopoulos B."/>
            <person name="Lipzen A."/>
            <person name="Chen C."/>
            <person name="Yanf M."/>
            <person name="Daum C."/>
            <person name="Ng V."/>
            <person name="Clum A."/>
            <person name="Steindorff A."/>
            <person name="Ohm R."/>
            <person name="Martin F."/>
            <person name="Silar P."/>
            <person name="Natvig D."/>
            <person name="Lalanne C."/>
            <person name="Gautier V."/>
            <person name="Ament-velasquez S.L."/>
            <person name="Kruys A."/>
            <person name="Hutchinson M.I."/>
            <person name="Powell A.J."/>
            <person name="Barry K."/>
            <person name="Miller A.N."/>
            <person name="Grigoriev I.V."/>
            <person name="Debuchy R."/>
            <person name="Gladieux P."/>
            <person name="Thoren M.H."/>
            <person name="Johannesson H."/>
        </authorList>
    </citation>
    <scope>NUCLEOTIDE SEQUENCE</scope>
    <source>
        <strain evidence="2">SMH3391-2</strain>
    </source>
</reference>
<name>A0AA40C5X5_9PEZI</name>
<sequence>MRYDDWDVILFPTGRDSKVPFKEFKVACHVVPDLELGHIHGPLGVPVMTCFVPSLPAGTPFQISIHCWKTPEISQFTKTYSKHADLVKFEARIQVDSRMVASTAFDRKVNGPHLITSTFEFTKTGELERLKFPHFRRELLYQNHWNPADELGRIRVMISEGFPRDSLSVPIERVKNIIIFSFQHAPIEILESNGVAWPNPSMWRRPPFTSVPTYHPDDGAESHTHSPRRRSMLLRNSKSQGFSAPAMSNTLFQPQAASGYVGNQAIPMSYLPRGAVGSGSSLAFPDPFTESAAYMDWVNTITPGQSSDGFGAKSPWPANLRTMSKQSSTDTSMPDYVSSHGSDTMQLSGGSNEDDPMSIKAPTNTPTAGPTDDLHRTQFSLTPHASALRSDLATSLTHSLLNQPFPIPVQAHNIPLPASEIKSRKENRHLTIACSNPLSAQSTPRVDQVETRKFSQPVFGLSGVGSGVPMTPSAPDMAGGNSPGLQVTFSTSDSRNIASAEYGSNIMNNTTTMPNRLGESSTSTPDLGFGGNNTGMKRTQNFTPVSAKVIDQEDEPRQASPNVRVASFNDKMRGET</sequence>
<comment type="caution">
    <text evidence="2">The sequence shown here is derived from an EMBL/GenBank/DDBJ whole genome shotgun (WGS) entry which is preliminary data.</text>
</comment>
<feature type="region of interest" description="Disordered" evidence="1">
    <location>
        <begin position="320"/>
        <end position="376"/>
    </location>
</feature>
<protein>
    <submittedName>
        <fullName evidence="2">Uncharacterized protein</fullName>
    </submittedName>
</protein>
<accession>A0AA40C5X5</accession>
<feature type="region of interest" description="Disordered" evidence="1">
    <location>
        <begin position="550"/>
        <end position="576"/>
    </location>
</feature>
<keyword evidence="3" id="KW-1185">Reference proteome</keyword>
<dbReference type="AlphaFoldDB" id="A0AA40C5X5"/>
<evidence type="ECO:0000256" key="1">
    <source>
        <dbReference type="SAM" id="MobiDB-lite"/>
    </source>
</evidence>
<dbReference type="EMBL" id="JAULSR010000003">
    <property type="protein sequence ID" value="KAK0625478.1"/>
    <property type="molecule type" value="Genomic_DNA"/>
</dbReference>
<gene>
    <name evidence="2" type="ORF">B0T17DRAFT_492555</name>
</gene>